<dbReference type="PRINTS" id="PR00039">
    <property type="entry name" value="HTHLYSR"/>
</dbReference>
<gene>
    <name evidence="6" type="ORF">FVW59_06750</name>
</gene>
<name>A0A5C9A0D2_9GAMM</name>
<dbReference type="OrthoDB" id="196624at2"/>
<evidence type="ECO:0000313" key="7">
    <source>
        <dbReference type="Proteomes" id="UP000321933"/>
    </source>
</evidence>
<dbReference type="AlphaFoldDB" id="A0A5C9A0D2"/>
<dbReference type="GO" id="GO:0000976">
    <property type="term" value="F:transcription cis-regulatory region binding"/>
    <property type="evidence" value="ECO:0007669"/>
    <property type="project" value="TreeGrafter"/>
</dbReference>
<evidence type="ECO:0000259" key="5">
    <source>
        <dbReference type="PROSITE" id="PS50931"/>
    </source>
</evidence>
<accession>A0A5C9A0D2</accession>
<reference evidence="6 7" key="1">
    <citation type="submission" date="2019-08" db="EMBL/GenBank/DDBJ databases">
        <title>Parahaliea maris sp. nov., isolated from the surface seawater.</title>
        <authorList>
            <person name="Liu Y."/>
        </authorList>
    </citation>
    <scope>NUCLEOTIDE SEQUENCE [LARGE SCALE GENOMIC DNA]</scope>
    <source>
        <strain evidence="6 7">S2-26</strain>
    </source>
</reference>
<evidence type="ECO:0000256" key="3">
    <source>
        <dbReference type="ARBA" id="ARBA00023125"/>
    </source>
</evidence>
<keyword evidence="2" id="KW-0805">Transcription regulation</keyword>
<dbReference type="Proteomes" id="UP000321933">
    <property type="component" value="Unassembled WGS sequence"/>
</dbReference>
<feature type="domain" description="HTH lysR-type" evidence="5">
    <location>
        <begin position="5"/>
        <end position="62"/>
    </location>
</feature>
<dbReference type="RefSeq" id="WP_148063454.1">
    <property type="nucleotide sequence ID" value="NZ_VRYZ01000002.1"/>
</dbReference>
<evidence type="ECO:0000256" key="2">
    <source>
        <dbReference type="ARBA" id="ARBA00023015"/>
    </source>
</evidence>
<evidence type="ECO:0000313" key="6">
    <source>
        <dbReference type="EMBL" id="TXS93519.1"/>
    </source>
</evidence>
<protein>
    <submittedName>
        <fullName evidence="6">LysR family transcriptional regulator</fullName>
    </submittedName>
</protein>
<dbReference type="InterPro" id="IPR005119">
    <property type="entry name" value="LysR_subst-bd"/>
</dbReference>
<dbReference type="InterPro" id="IPR036390">
    <property type="entry name" value="WH_DNA-bd_sf"/>
</dbReference>
<sequence length="313" mass="35155">MHHNLETRQLLHLAALARHGNFHRAADSLFITQPALTKSIRKLEDQLQVLLFDRAPDTVRPTEHCLVLLEHAERIFDELDQAGNRLAELSSRPLSRIQIGCGPILGAWGLHKAVAEMHREHPEVRFNIVFGRAADLAPRLRDRSLHVLIGDTEPLEGDRDVIIEALPSEEFCFVCRTGHPLLKSSGAVEPDLLHYKLALPGLVGRAAPFLAQFMPEGWHLEEFIEQVVGVRSDNYHLLLDLIASTDYLSVGTESVFRRSIEEGKLQLLPVSFTRPIRSQPGIVRLRDRTLPGAIDTFCAELRRTAADLVKGDR</sequence>
<evidence type="ECO:0000256" key="1">
    <source>
        <dbReference type="ARBA" id="ARBA00009437"/>
    </source>
</evidence>
<proteinExistence type="inferred from homology"/>
<dbReference type="SUPFAM" id="SSF53850">
    <property type="entry name" value="Periplasmic binding protein-like II"/>
    <property type="match status" value="1"/>
</dbReference>
<comment type="similarity">
    <text evidence="1">Belongs to the LysR transcriptional regulatory family.</text>
</comment>
<organism evidence="6 7">
    <name type="scientific">Parahaliea aestuarii</name>
    <dbReference type="NCBI Taxonomy" id="1852021"/>
    <lineage>
        <taxon>Bacteria</taxon>
        <taxon>Pseudomonadati</taxon>
        <taxon>Pseudomonadota</taxon>
        <taxon>Gammaproteobacteria</taxon>
        <taxon>Cellvibrionales</taxon>
        <taxon>Halieaceae</taxon>
        <taxon>Parahaliea</taxon>
    </lineage>
</organism>
<dbReference type="GO" id="GO:0003700">
    <property type="term" value="F:DNA-binding transcription factor activity"/>
    <property type="evidence" value="ECO:0007669"/>
    <property type="project" value="InterPro"/>
</dbReference>
<keyword evidence="7" id="KW-1185">Reference proteome</keyword>
<dbReference type="SUPFAM" id="SSF46785">
    <property type="entry name" value="Winged helix' DNA-binding domain"/>
    <property type="match status" value="1"/>
</dbReference>
<dbReference type="Pfam" id="PF00126">
    <property type="entry name" value="HTH_1"/>
    <property type="match status" value="1"/>
</dbReference>
<dbReference type="PROSITE" id="PS50931">
    <property type="entry name" value="HTH_LYSR"/>
    <property type="match status" value="1"/>
</dbReference>
<dbReference type="PANTHER" id="PTHR30126:SF97">
    <property type="entry name" value="HTH-TYPE TRANSCRIPTIONAL REGULATOR ABGR"/>
    <property type="match status" value="1"/>
</dbReference>
<evidence type="ECO:0000256" key="4">
    <source>
        <dbReference type="ARBA" id="ARBA00023163"/>
    </source>
</evidence>
<dbReference type="EMBL" id="VRYZ01000002">
    <property type="protein sequence ID" value="TXS93519.1"/>
    <property type="molecule type" value="Genomic_DNA"/>
</dbReference>
<dbReference type="Pfam" id="PF03466">
    <property type="entry name" value="LysR_substrate"/>
    <property type="match status" value="1"/>
</dbReference>
<dbReference type="InterPro" id="IPR000847">
    <property type="entry name" value="LysR_HTH_N"/>
</dbReference>
<dbReference type="InterPro" id="IPR036388">
    <property type="entry name" value="WH-like_DNA-bd_sf"/>
</dbReference>
<dbReference type="Gene3D" id="1.10.10.10">
    <property type="entry name" value="Winged helix-like DNA-binding domain superfamily/Winged helix DNA-binding domain"/>
    <property type="match status" value="1"/>
</dbReference>
<dbReference type="Gene3D" id="3.40.190.290">
    <property type="match status" value="1"/>
</dbReference>
<keyword evidence="3" id="KW-0238">DNA-binding</keyword>
<dbReference type="PANTHER" id="PTHR30126">
    <property type="entry name" value="HTH-TYPE TRANSCRIPTIONAL REGULATOR"/>
    <property type="match status" value="1"/>
</dbReference>
<keyword evidence="4" id="KW-0804">Transcription</keyword>
<comment type="caution">
    <text evidence="6">The sequence shown here is derived from an EMBL/GenBank/DDBJ whole genome shotgun (WGS) entry which is preliminary data.</text>
</comment>